<dbReference type="CDD" id="cd00093">
    <property type="entry name" value="HTH_XRE"/>
    <property type="match status" value="1"/>
</dbReference>
<accession>A0A371IJ07</accession>
<dbReference type="AlphaFoldDB" id="A0A371IJ07"/>
<dbReference type="Pfam" id="PF01381">
    <property type="entry name" value="HTH_3"/>
    <property type="match status" value="1"/>
</dbReference>
<reference evidence="3 5" key="1">
    <citation type="journal article" date="2016" name="Genome Announc.">
        <title>Draft Genome Sequence of Criibacterium bergeronii gen. nov., sp. nov., Strain CCRI-22567T, Isolated from a Vaginal Sample from a Woman with Bacterial Vaginosis.</title>
        <authorList>
            <person name="Maheux A.F."/>
            <person name="Berube E."/>
            <person name="Boudreau D.K."/>
            <person name="Raymond F."/>
            <person name="Corbeil J."/>
            <person name="Roy P.H."/>
            <person name="Boissinot M."/>
            <person name="Omar R.F."/>
        </authorList>
    </citation>
    <scope>NUCLEOTIDE SEQUENCE [LARGE SCALE GENOMIC DNA]</scope>
    <source>
        <strain evidence="3 5">CCRI-22567</strain>
    </source>
</reference>
<evidence type="ECO:0000313" key="6">
    <source>
        <dbReference type="Proteomes" id="UP000319424"/>
    </source>
</evidence>
<reference evidence="3" key="2">
    <citation type="submission" date="2018-07" db="EMBL/GenBank/DDBJ databases">
        <authorList>
            <person name="Quirk P.G."/>
            <person name="Krulwich T.A."/>
        </authorList>
    </citation>
    <scope>NUCLEOTIDE SEQUENCE</scope>
    <source>
        <strain evidence="3">CCRI-22567</strain>
    </source>
</reference>
<dbReference type="OrthoDB" id="9808239at2"/>
<dbReference type="RefSeq" id="WP_068912500.1">
    <property type="nucleotide sequence ID" value="NZ_MBEW02000036.1"/>
</dbReference>
<sequence>MPLLNNLKEYRNKSGFNQHELGKMVGVSRQTISLIERGDYNPSVTLCLKLAKLLGVSIEDIFSYEEDENDK</sequence>
<comment type="caution">
    <text evidence="3">The sequence shown here is derived from an EMBL/GenBank/DDBJ whole genome shotgun (WGS) entry which is preliminary data.</text>
</comment>
<evidence type="ECO:0000313" key="3">
    <source>
        <dbReference type="EMBL" id="RDY20461.1"/>
    </source>
</evidence>
<dbReference type="EMBL" id="VJXW01000008">
    <property type="protein sequence ID" value="TRW26051.1"/>
    <property type="molecule type" value="Genomic_DNA"/>
</dbReference>
<dbReference type="SMART" id="SM00530">
    <property type="entry name" value="HTH_XRE"/>
    <property type="match status" value="1"/>
</dbReference>
<protein>
    <submittedName>
        <fullName evidence="3 4">Transcriptional regulator</fullName>
    </submittedName>
</protein>
<dbReference type="InterPro" id="IPR010982">
    <property type="entry name" value="Lambda_DNA-bd_dom_sf"/>
</dbReference>
<dbReference type="Proteomes" id="UP000319424">
    <property type="component" value="Unassembled WGS sequence"/>
</dbReference>
<keyword evidence="1" id="KW-0238">DNA-binding</keyword>
<dbReference type="SUPFAM" id="SSF47413">
    <property type="entry name" value="lambda repressor-like DNA-binding domains"/>
    <property type="match status" value="1"/>
</dbReference>
<evidence type="ECO:0000259" key="2">
    <source>
        <dbReference type="PROSITE" id="PS50943"/>
    </source>
</evidence>
<dbReference type="InterPro" id="IPR001387">
    <property type="entry name" value="Cro/C1-type_HTH"/>
</dbReference>
<dbReference type="PANTHER" id="PTHR46558:SF12">
    <property type="entry name" value="DNA-BINDING PROTEIN"/>
    <property type="match status" value="1"/>
</dbReference>
<gene>
    <name evidence="3" type="ORF">BBG48_009920</name>
    <name evidence="4" type="ORF">FL857_06430</name>
</gene>
<dbReference type="Gene3D" id="1.10.260.40">
    <property type="entry name" value="lambda repressor-like DNA-binding domains"/>
    <property type="match status" value="1"/>
</dbReference>
<keyword evidence="5" id="KW-1185">Reference proteome</keyword>
<dbReference type="PROSITE" id="PS50943">
    <property type="entry name" value="HTH_CROC1"/>
    <property type="match status" value="1"/>
</dbReference>
<evidence type="ECO:0000256" key="1">
    <source>
        <dbReference type="ARBA" id="ARBA00023125"/>
    </source>
</evidence>
<reference evidence="4 6" key="3">
    <citation type="submission" date="2019-07" db="EMBL/GenBank/DDBJ databases">
        <title>Criibacterium bergeronii gen. nov., sp. nov. isolated from human clinical samples.</title>
        <authorList>
            <person name="Maheux A.F."/>
            <person name="Boudreau D.K."/>
            <person name="Berube E."/>
            <person name="Brodeur S."/>
            <person name="Bernard K.A."/>
            <person name="Abed J.Y."/>
            <person name="Ducrey E."/>
            <person name="Guay E.F."/>
            <person name="Raymond F."/>
            <person name="Corbeil J."/>
            <person name="Domingo M.-C."/>
            <person name="Roy P.H."/>
            <person name="Boissinot M."/>
            <person name="Tocheva E.I."/>
            <person name="Omar R.F."/>
        </authorList>
    </citation>
    <scope>NUCLEOTIDE SEQUENCE [LARGE SCALE GENOMIC DNA]</scope>
    <source>
        <strain evidence="4 6">CCRI-24246</strain>
    </source>
</reference>
<dbReference type="PANTHER" id="PTHR46558">
    <property type="entry name" value="TRACRIPTIONAL REGULATORY PROTEIN-RELATED-RELATED"/>
    <property type="match status" value="1"/>
</dbReference>
<dbReference type="STRING" id="1871336.BBG48_02415"/>
<name>A0A371IJ07_9FIRM</name>
<dbReference type="GO" id="GO:0003677">
    <property type="term" value="F:DNA binding"/>
    <property type="evidence" value="ECO:0007669"/>
    <property type="project" value="UniProtKB-KW"/>
</dbReference>
<dbReference type="Proteomes" id="UP000093352">
    <property type="component" value="Unassembled WGS sequence"/>
</dbReference>
<evidence type="ECO:0000313" key="5">
    <source>
        <dbReference type="Proteomes" id="UP000093352"/>
    </source>
</evidence>
<evidence type="ECO:0000313" key="4">
    <source>
        <dbReference type="EMBL" id="TRW26051.1"/>
    </source>
</evidence>
<proteinExistence type="predicted"/>
<organism evidence="3 5">
    <name type="scientific">Criibacterium bergeronii</name>
    <dbReference type="NCBI Taxonomy" id="1871336"/>
    <lineage>
        <taxon>Bacteria</taxon>
        <taxon>Bacillati</taxon>
        <taxon>Bacillota</taxon>
        <taxon>Clostridia</taxon>
        <taxon>Peptostreptococcales</taxon>
        <taxon>Filifactoraceae</taxon>
        <taxon>Criibacterium</taxon>
    </lineage>
</organism>
<feature type="domain" description="HTH cro/C1-type" evidence="2">
    <location>
        <begin position="7"/>
        <end position="61"/>
    </location>
</feature>
<dbReference type="EMBL" id="MBEW02000036">
    <property type="protein sequence ID" value="RDY20461.1"/>
    <property type="molecule type" value="Genomic_DNA"/>
</dbReference>